<gene>
    <name evidence="1" type="ORF">GCM10025772_17880</name>
</gene>
<accession>A0ABP9S7B0</accession>
<sequence length="115" mass="13373">MGRGESRDAYVGTSIALTELAMDRRMEVHQLIQLYDDISDSQEEGKRSVITLLTLMHRDDTRLKDLFDTEYGSDNVVLEMNWLIEDFLEKNGFQECEGLSSERLISCHQNIIWDK</sequence>
<proteinExistence type="predicted"/>
<organism evidence="1 2">
    <name type="scientific">Ferrimonas gelatinilytica</name>
    <dbReference type="NCBI Taxonomy" id="1255257"/>
    <lineage>
        <taxon>Bacteria</taxon>
        <taxon>Pseudomonadati</taxon>
        <taxon>Pseudomonadota</taxon>
        <taxon>Gammaproteobacteria</taxon>
        <taxon>Alteromonadales</taxon>
        <taxon>Ferrimonadaceae</taxon>
        <taxon>Ferrimonas</taxon>
    </lineage>
</organism>
<name>A0ABP9S7B0_9GAMM</name>
<evidence type="ECO:0000313" key="1">
    <source>
        <dbReference type="EMBL" id="GAA5191344.1"/>
    </source>
</evidence>
<dbReference type="Proteomes" id="UP001501600">
    <property type="component" value="Unassembled WGS sequence"/>
</dbReference>
<comment type="caution">
    <text evidence="1">The sequence shown here is derived from an EMBL/GenBank/DDBJ whole genome shotgun (WGS) entry which is preliminary data.</text>
</comment>
<protein>
    <submittedName>
        <fullName evidence="1">Uncharacterized protein</fullName>
    </submittedName>
</protein>
<dbReference type="EMBL" id="BAABLF010000011">
    <property type="protein sequence ID" value="GAA5191344.1"/>
    <property type="molecule type" value="Genomic_DNA"/>
</dbReference>
<keyword evidence="2" id="KW-1185">Reference proteome</keyword>
<reference evidence="2" key="1">
    <citation type="journal article" date="2019" name="Int. J. Syst. Evol. Microbiol.">
        <title>The Global Catalogue of Microorganisms (GCM) 10K type strain sequencing project: providing services to taxonomists for standard genome sequencing and annotation.</title>
        <authorList>
            <consortium name="The Broad Institute Genomics Platform"/>
            <consortium name="The Broad Institute Genome Sequencing Center for Infectious Disease"/>
            <person name="Wu L."/>
            <person name="Ma J."/>
        </authorList>
    </citation>
    <scope>NUCLEOTIDE SEQUENCE [LARGE SCALE GENOMIC DNA]</scope>
    <source>
        <strain evidence="2">JCM 18720</strain>
    </source>
</reference>
<evidence type="ECO:0000313" key="2">
    <source>
        <dbReference type="Proteomes" id="UP001501600"/>
    </source>
</evidence>